<keyword evidence="2" id="KW-1185">Reference proteome</keyword>
<accession>A0ABS0CNN3</accession>
<protein>
    <submittedName>
        <fullName evidence="1">Uncharacterized protein</fullName>
    </submittedName>
</protein>
<dbReference type="Proteomes" id="UP000702209">
    <property type="component" value="Unassembled WGS sequence"/>
</dbReference>
<organism evidence="1 2">
    <name type="scientific">Nocardia amamiensis</name>
    <dbReference type="NCBI Taxonomy" id="404578"/>
    <lineage>
        <taxon>Bacteria</taxon>
        <taxon>Bacillati</taxon>
        <taxon>Actinomycetota</taxon>
        <taxon>Actinomycetes</taxon>
        <taxon>Mycobacteriales</taxon>
        <taxon>Nocardiaceae</taxon>
        <taxon>Nocardia</taxon>
    </lineage>
</organism>
<name>A0ABS0CNN3_9NOCA</name>
<gene>
    <name evidence="1" type="ORF">IU459_12020</name>
</gene>
<sequence>MTDAVKIIRSARTTIDNGVRVEFEAAEVSDLFLDDLRAAVAAADHLPGTATVSFKARGEWCTPTEVDILHREYRSRDPLAPVGADQKETVDEYDDAPHECDDDCTPGNCAVEHALEFDATLVRPGYESDPDAARDRAIDAANGVW</sequence>
<dbReference type="EMBL" id="JADLQX010000007">
    <property type="protein sequence ID" value="MBF6298268.1"/>
    <property type="molecule type" value="Genomic_DNA"/>
</dbReference>
<comment type="caution">
    <text evidence="1">The sequence shown here is derived from an EMBL/GenBank/DDBJ whole genome shotgun (WGS) entry which is preliminary data.</text>
</comment>
<proteinExistence type="predicted"/>
<reference evidence="1 2" key="1">
    <citation type="submission" date="2020-10" db="EMBL/GenBank/DDBJ databases">
        <title>Identification of Nocardia species via Next-generation sequencing and recognition of intraspecies genetic diversity.</title>
        <authorList>
            <person name="Li P."/>
            <person name="Li P."/>
            <person name="Lu B."/>
        </authorList>
    </citation>
    <scope>NUCLEOTIDE SEQUENCE [LARGE SCALE GENOMIC DNA]</scope>
    <source>
        <strain evidence="1 2">BJ06-0157</strain>
    </source>
</reference>
<evidence type="ECO:0000313" key="1">
    <source>
        <dbReference type="EMBL" id="MBF6298268.1"/>
    </source>
</evidence>
<evidence type="ECO:0000313" key="2">
    <source>
        <dbReference type="Proteomes" id="UP000702209"/>
    </source>
</evidence>
<dbReference type="RefSeq" id="WP_195129577.1">
    <property type="nucleotide sequence ID" value="NZ_JADLQX010000007.1"/>
</dbReference>